<evidence type="ECO:0000313" key="1">
    <source>
        <dbReference type="EMBL" id="QBZ53301.1"/>
    </source>
</evidence>
<accession>A0A4P7MVN1</accession>
<dbReference type="EMBL" id="CP034204">
    <property type="protein sequence ID" value="QBZ53301.1"/>
    <property type="molecule type" value="Genomic_DNA"/>
</dbReference>
<reference evidence="1 2" key="1">
    <citation type="journal article" date="2019" name="Mol. Biol. Evol.">
        <title>Blast fungal genomes show frequent chromosomal changes, gene gains and losses, and effector gene turnover.</title>
        <authorList>
            <person name="Gomez Luciano L.B."/>
            <person name="Jason Tsai I."/>
            <person name="Chuma I."/>
            <person name="Tosa Y."/>
            <person name="Chen Y.H."/>
            <person name="Li J.Y."/>
            <person name="Li M.Y."/>
            <person name="Jade Lu M.Y."/>
            <person name="Nakayashiki H."/>
            <person name="Li W.H."/>
        </authorList>
    </citation>
    <scope>NUCLEOTIDE SEQUENCE [LARGE SCALE GENOMIC DNA]</scope>
    <source>
        <strain evidence="1">MZ5-1-6</strain>
    </source>
</reference>
<evidence type="ECO:0000313" key="2">
    <source>
        <dbReference type="Proteomes" id="UP000294847"/>
    </source>
</evidence>
<dbReference type="Proteomes" id="UP000294847">
    <property type="component" value="Chromosome 1"/>
</dbReference>
<gene>
    <name evidence="1" type="ORF">PoMZ_08977</name>
</gene>
<dbReference type="AlphaFoldDB" id="A0A4P7MVN1"/>
<protein>
    <submittedName>
        <fullName evidence="1">Uncharacterized protein</fullName>
    </submittedName>
</protein>
<organism evidence="1 2">
    <name type="scientific">Pyricularia oryzae</name>
    <name type="common">Rice blast fungus</name>
    <name type="synonym">Magnaporthe oryzae</name>
    <dbReference type="NCBI Taxonomy" id="318829"/>
    <lineage>
        <taxon>Eukaryota</taxon>
        <taxon>Fungi</taxon>
        <taxon>Dikarya</taxon>
        <taxon>Ascomycota</taxon>
        <taxon>Pezizomycotina</taxon>
        <taxon>Sordariomycetes</taxon>
        <taxon>Sordariomycetidae</taxon>
        <taxon>Magnaporthales</taxon>
        <taxon>Pyriculariaceae</taxon>
        <taxon>Pyricularia</taxon>
    </lineage>
</organism>
<proteinExistence type="predicted"/>
<name>A0A4P7MVN1_PYROR</name>
<sequence>MSNTKAAMFYLVNHIFLTPYHPRETIGKQHMI</sequence>